<feature type="non-terminal residue" evidence="7">
    <location>
        <position position="175"/>
    </location>
</feature>
<dbReference type="InterPro" id="IPR004932">
    <property type="entry name" value="Rer1"/>
</dbReference>
<feature type="transmembrane region" description="Helical" evidence="6">
    <location>
        <begin position="114"/>
        <end position="134"/>
    </location>
</feature>
<keyword evidence="4 6" id="KW-1133">Transmembrane helix</keyword>
<comment type="subcellular location">
    <subcellularLocation>
        <location evidence="1">Membrane</location>
        <topology evidence="1">Multi-pass membrane protein</topology>
    </subcellularLocation>
</comment>
<dbReference type="PANTHER" id="PTHR10743">
    <property type="entry name" value="PROTEIN RER1"/>
    <property type="match status" value="1"/>
</dbReference>
<protein>
    <submittedName>
        <fullName evidence="7">Uncharacterized protein TCIL3000_7_1860</fullName>
    </submittedName>
</protein>
<dbReference type="PANTHER" id="PTHR10743:SF0">
    <property type="entry name" value="PROTEIN RER1"/>
    <property type="match status" value="1"/>
</dbReference>
<reference evidence="7" key="1">
    <citation type="journal article" date="2012" name="Proc. Natl. Acad. Sci. U.S.A.">
        <title>Antigenic diversity is generated by distinct evolutionary mechanisms in African trypanosome species.</title>
        <authorList>
            <person name="Jackson A.P."/>
            <person name="Berry A."/>
            <person name="Aslett M."/>
            <person name="Allison H.C."/>
            <person name="Burton P."/>
            <person name="Vavrova-Anderson J."/>
            <person name="Brown R."/>
            <person name="Browne H."/>
            <person name="Corton N."/>
            <person name="Hauser H."/>
            <person name="Gamble J."/>
            <person name="Gilderthorp R."/>
            <person name="Marcello L."/>
            <person name="McQuillan J."/>
            <person name="Otto T.D."/>
            <person name="Quail M.A."/>
            <person name="Sanders M.J."/>
            <person name="van Tonder A."/>
            <person name="Ginger M.L."/>
            <person name="Field M.C."/>
            <person name="Barry J.D."/>
            <person name="Hertz-Fowler C."/>
            <person name="Berriman M."/>
        </authorList>
    </citation>
    <scope>NUCLEOTIDE SEQUENCE</scope>
    <source>
        <strain evidence="7">IL3000</strain>
    </source>
</reference>
<dbReference type="GO" id="GO:0000139">
    <property type="term" value="C:Golgi membrane"/>
    <property type="evidence" value="ECO:0007669"/>
    <property type="project" value="TreeGrafter"/>
</dbReference>
<evidence type="ECO:0000256" key="2">
    <source>
        <dbReference type="ARBA" id="ARBA00006070"/>
    </source>
</evidence>
<feature type="transmembrane region" description="Helical" evidence="6">
    <location>
        <begin position="36"/>
        <end position="55"/>
    </location>
</feature>
<dbReference type="EMBL" id="HE575320">
    <property type="protein sequence ID" value="CCC91376.1"/>
    <property type="molecule type" value="Genomic_DNA"/>
</dbReference>
<dbReference type="GO" id="GO:0005783">
    <property type="term" value="C:endoplasmic reticulum"/>
    <property type="evidence" value="ECO:0007669"/>
    <property type="project" value="GOC"/>
</dbReference>
<feature type="transmembrane region" description="Helical" evidence="6">
    <location>
        <begin position="61"/>
        <end position="81"/>
    </location>
</feature>
<name>G0UPR5_TRYCI</name>
<evidence type="ECO:0000256" key="6">
    <source>
        <dbReference type="SAM" id="Phobius"/>
    </source>
</evidence>
<sequence length="175" mass="20072">MAGKDIIGETSTLSGVKNKVYVAWRRILDKTVPHRALRWAMFAFLLMLYLLRVIYCRGFYVVTYVLGIHLLYHTLFAITPLGDNDLGGDGQLPHVAASADEEFRPFVPLMQEFVAWRSMTSAVVICLFLTLFPFMNIPVFWPILLAYFVFLTAAQMGGRIRHMIKHRYVPWNAGK</sequence>
<evidence type="ECO:0000256" key="3">
    <source>
        <dbReference type="ARBA" id="ARBA00022692"/>
    </source>
</evidence>
<organism evidence="7">
    <name type="scientific">Trypanosoma congolense (strain IL3000)</name>
    <dbReference type="NCBI Taxonomy" id="1068625"/>
    <lineage>
        <taxon>Eukaryota</taxon>
        <taxon>Discoba</taxon>
        <taxon>Euglenozoa</taxon>
        <taxon>Kinetoplastea</taxon>
        <taxon>Metakinetoplastina</taxon>
        <taxon>Trypanosomatida</taxon>
        <taxon>Trypanosomatidae</taxon>
        <taxon>Trypanosoma</taxon>
        <taxon>Nannomonas</taxon>
    </lineage>
</organism>
<comment type="similarity">
    <text evidence="2">Belongs to the RER1 family.</text>
</comment>
<proteinExistence type="inferred from homology"/>
<dbReference type="PIRSF" id="PIRSF016013">
    <property type="entry name" value="AtER_Rer1p"/>
    <property type="match status" value="1"/>
</dbReference>
<dbReference type="AlphaFoldDB" id="G0UPR5"/>
<evidence type="ECO:0000256" key="4">
    <source>
        <dbReference type="ARBA" id="ARBA00022989"/>
    </source>
</evidence>
<keyword evidence="5 6" id="KW-0472">Membrane</keyword>
<evidence type="ECO:0000256" key="5">
    <source>
        <dbReference type="ARBA" id="ARBA00023136"/>
    </source>
</evidence>
<evidence type="ECO:0000313" key="7">
    <source>
        <dbReference type="EMBL" id="CCC91376.1"/>
    </source>
</evidence>
<dbReference type="VEuPathDB" id="TriTrypDB:TcIL3000_7_1860"/>
<gene>
    <name evidence="7" type="ORF">TCIL3000_7_1860</name>
</gene>
<accession>G0UPR5</accession>
<dbReference type="GO" id="GO:0006621">
    <property type="term" value="P:protein retention in ER lumen"/>
    <property type="evidence" value="ECO:0007669"/>
    <property type="project" value="TreeGrafter"/>
</dbReference>
<dbReference type="GO" id="GO:0006890">
    <property type="term" value="P:retrograde vesicle-mediated transport, Golgi to endoplasmic reticulum"/>
    <property type="evidence" value="ECO:0007669"/>
    <property type="project" value="TreeGrafter"/>
</dbReference>
<feature type="transmembrane region" description="Helical" evidence="6">
    <location>
        <begin position="140"/>
        <end position="158"/>
    </location>
</feature>
<keyword evidence="3 6" id="KW-0812">Transmembrane</keyword>
<dbReference type="Pfam" id="PF03248">
    <property type="entry name" value="Rer1"/>
    <property type="match status" value="1"/>
</dbReference>
<evidence type="ECO:0000256" key="1">
    <source>
        <dbReference type="ARBA" id="ARBA00004141"/>
    </source>
</evidence>